<feature type="transmembrane region" description="Helical" evidence="8">
    <location>
        <begin position="270"/>
        <end position="288"/>
    </location>
</feature>
<dbReference type="InterPro" id="IPR004657">
    <property type="entry name" value="MenA"/>
</dbReference>
<feature type="transmembrane region" description="Helical" evidence="8">
    <location>
        <begin position="165"/>
        <end position="185"/>
    </location>
</feature>
<comment type="subcellular location">
    <subcellularLocation>
        <location evidence="8">Cell membrane</location>
        <topology evidence="8">Multi-pass membrane protein</topology>
    </subcellularLocation>
    <subcellularLocation>
        <location evidence="1">Membrane</location>
        <topology evidence="1">Multi-pass membrane protein</topology>
    </subcellularLocation>
</comment>
<dbReference type="RefSeq" id="WP_416206563.1">
    <property type="nucleotide sequence ID" value="NZ_JBBKTX010000017.1"/>
</dbReference>
<dbReference type="PANTHER" id="PTHR13929:SF0">
    <property type="entry name" value="UBIA PRENYLTRANSFERASE DOMAIN-CONTAINING PROTEIN 1"/>
    <property type="match status" value="1"/>
</dbReference>
<dbReference type="HAMAP" id="MF_01937">
    <property type="entry name" value="MenA_1"/>
    <property type="match status" value="1"/>
</dbReference>
<feature type="transmembrane region" description="Helical" evidence="8">
    <location>
        <begin position="214"/>
        <end position="231"/>
    </location>
</feature>
<keyword evidence="2 8" id="KW-0474">Menaquinone biosynthesis</keyword>
<dbReference type="EMBL" id="JBBKTX010000017">
    <property type="protein sequence ID" value="MFK4753536.1"/>
    <property type="molecule type" value="Genomic_DNA"/>
</dbReference>
<organism evidence="10 11">
    <name type="scientific">Oceanobacter antarcticus</name>
    <dbReference type="NCBI Taxonomy" id="3133425"/>
    <lineage>
        <taxon>Bacteria</taxon>
        <taxon>Pseudomonadati</taxon>
        <taxon>Pseudomonadota</taxon>
        <taxon>Gammaproteobacteria</taxon>
        <taxon>Oceanospirillales</taxon>
        <taxon>Oceanospirillaceae</taxon>
        <taxon>Oceanobacter</taxon>
    </lineage>
</organism>
<proteinExistence type="inferred from homology"/>
<name>A0ABW8NKN3_9GAMM</name>
<dbReference type="GO" id="GO:0046428">
    <property type="term" value="F:1,4-dihydroxy-2-naphthoate polyprenyltransferase activity"/>
    <property type="evidence" value="ECO:0007669"/>
    <property type="project" value="UniProtKB-EC"/>
</dbReference>
<dbReference type="InterPro" id="IPR044878">
    <property type="entry name" value="UbiA_sf"/>
</dbReference>
<dbReference type="Proteomes" id="UP001620597">
    <property type="component" value="Unassembled WGS sequence"/>
</dbReference>
<keyword evidence="6 8" id="KW-1133">Transmembrane helix</keyword>
<dbReference type="Pfam" id="PF01040">
    <property type="entry name" value="UbiA"/>
    <property type="match status" value="1"/>
</dbReference>
<reference evidence="10 11" key="1">
    <citation type="submission" date="2024-03" db="EMBL/GenBank/DDBJ databases">
        <title>High-quality draft genome sequence of Oceanobacter sp. wDCs-4.</title>
        <authorList>
            <person name="Dong C."/>
        </authorList>
    </citation>
    <scope>NUCLEOTIDE SEQUENCE [LARGE SCALE GENOMIC DNA]</scope>
    <source>
        <strain evidence="11">wDCs-4</strain>
    </source>
</reference>
<evidence type="ECO:0000256" key="6">
    <source>
        <dbReference type="ARBA" id="ARBA00022989"/>
    </source>
</evidence>
<evidence type="ECO:0000256" key="9">
    <source>
        <dbReference type="NCBIfam" id="TIGR00751"/>
    </source>
</evidence>
<evidence type="ECO:0000256" key="4">
    <source>
        <dbReference type="ARBA" id="ARBA00022679"/>
    </source>
</evidence>
<keyword evidence="4 8" id="KW-0808">Transferase</keyword>
<evidence type="ECO:0000256" key="3">
    <source>
        <dbReference type="ARBA" id="ARBA00022475"/>
    </source>
</evidence>
<evidence type="ECO:0000256" key="2">
    <source>
        <dbReference type="ARBA" id="ARBA00022428"/>
    </source>
</evidence>
<dbReference type="PANTHER" id="PTHR13929">
    <property type="entry name" value="1,4-DIHYDROXY-2-NAPHTHOATE OCTAPRENYLTRANSFERASE"/>
    <property type="match status" value="1"/>
</dbReference>
<feature type="transmembrane region" description="Helical" evidence="8">
    <location>
        <begin position="37"/>
        <end position="55"/>
    </location>
</feature>
<evidence type="ECO:0000256" key="8">
    <source>
        <dbReference type="HAMAP-Rule" id="MF_01937"/>
    </source>
</evidence>
<protein>
    <recommendedName>
        <fullName evidence="8 9">1,4-dihydroxy-2-naphthoate octaprenyltransferase</fullName>
        <shortName evidence="8">DHNA-octaprenyltransferase</shortName>
        <ecNumber evidence="8 9">2.5.1.74</ecNumber>
    </recommendedName>
</protein>
<dbReference type="EC" id="2.5.1.74" evidence="8 9"/>
<feature type="transmembrane region" description="Helical" evidence="8">
    <location>
        <begin position="113"/>
        <end position="130"/>
    </location>
</feature>
<evidence type="ECO:0000256" key="1">
    <source>
        <dbReference type="ARBA" id="ARBA00004141"/>
    </source>
</evidence>
<keyword evidence="7 8" id="KW-0472">Membrane</keyword>
<evidence type="ECO:0000313" key="11">
    <source>
        <dbReference type="Proteomes" id="UP001620597"/>
    </source>
</evidence>
<evidence type="ECO:0000313" key="10">
    <source>
        <dbReference type="EMBL" id="MFK4753536.1"/>
    </source>
</evidence>
<dbReference type="PIRSF" id="PIRSF005355">
    <property type="entry name" value="UBIAD1"/>
    <property type="match status" value="1"/>
</dbReference>
<keyword evidence="11" id="KW-1185">Reference proteome</keyword>
<gene>
    <name evidence="8 10" type="primary">menA</name>
    <name evidence="10" type="ORF">WG929_14060</name>
</gene>
<dbReference type="CDD" id="cd13962">
    <property type="entry name" value="PT_UbiA_UBIAD1"/>
    <property type="match status" value="1"/>
</dbReference>
<keyword evidence="3 8" id="KW-1003">Cell membrane</keyword>
<comment type="caution">
    <text evidence="10">The sequence shown here is derived from an EMBL/GenBank/DDBJ whole genome shotgun (WGS) entry which is preliminary data.</text>
</comment>
<comment type="pathway">
    <text evidence="8">Quinol/quinone metabolism; menaquinone biosynthesis; menaquinol from 1,4-dihydroxy-2-naphthoate: step 1/2.</text>
</comment>
<evidence type="ECO:0000256" key="7">
    <source>
        <dbReference type="ARBA" id="ARBA00023136"/>
    </source>
</evidence>
<comment type="function">
    <text evidence="8">Conversion of 1,4-dihydroxy-2-naphthoate (DHNA) to demethylmenaquinone (DMK).</text>
</comment>
<feature type="transmembrane region" description="Helical" evidence="8">
    <location>
        <begin position="86"/>
        <end position="107"/>
    </location>
</feature>
<comment type="catalytic activity">
    <reaction evidence="8">
        <text>an all-trans-polyprenyl diphosphate + 1,4-dihydroxy-2-naphthoate + H(+) = a 2-demethylmenaquinol + CO2 + diphosphate</text>
        <dbReference type="Rhea" id="RHEA:26478"/>
        <dbReference type="Rhea" id="RHEA-COMP:9563"/>
        <dbReference type="Rhea" id="RHEA-COMP:9564"/>
        <dbReference type="ChEBI" id="CHEBI:11173"/>
        <dbReference type="ChEBI" id="CHEBI:15378"/>
        <dbReference type="ChEBI" id="CHEBI:16526"/>
        <dbReference type="ChEBI" id="CHEBI:33019"/>
        <dbReference type="ChEBI" id="CHEBI:55437"/>
        <dbReference type="ChEBI" id="CHEBI:58914"/>
        <dbReference type="EC" id="2.5.1.74"/>
    </reaction>
</comment>
<dbReference type="InterPro" id="IPR026046">
    <property type="entry name" value="UBIAD1"/>
</dbReference>
<accession>A0ABW8NKN3</accession>
<dbReference type="NCBIfam" id="TIGR00751">
    <property type="entry name" value="menA"/>
    <property type="match status" value="1"/>
</dbReference>
<comment type="similarity">
    <text evidence="8">Belongs to the MenA family. Type 1 subfamily.</text>
</comment>
<evidence type="ECO:0000256" key="5">
    <source>
        <dbReference type="ARBA" id="ARBA00022692"/>
    </source>
</evidence>
<dbReference type="Gene3D" id="1.10.357.140">
    <property type="entry name" value="UbiA prenyltransferase"/>
    <property type="match status" value="1"/>
</dbReference>
<sequence length="289" mass="30344">MSYWWLAIRPKTIPASIGPILLGTALASTETTINGLVFGLAILCAIALQIAVNLANDLFDGLNGVDTEARLGPARMVQSGFITPKAMAIALALFTLMAMLCGLTLAALTHWNLLLVGITCLLAVFAYSAGPLPLASVGLGEVTVLIFFGWVAVMGSYWLQTGELTLTALLYGTSAGLFSVAILLVNNLRDIPTDRASGKLTLPARLGEAGTRQLFLGVTAAALLTHLLAAWPQPWLMLLPVLLCLKPVLNLIRGIYSLSGGELNTLLAQTAKAGLIYCGTSSALLVLLS</sequence>
<keyword evidence="5 8" id="KW-0812">Transmembrane</keyword>
<dbReference type="InterPro" id="IPR000537">
    <property type="entry name" value="UbiA_prenyltransferase"/>
</dbReference>